<gene>
    <name evidence="2" type="ORF">SETTUDRAFT_26538</name>
</gene>
<organism evidence="2 3">
    <name type="scientific">Exserohilum turcicum (strain 28A)</name>
    <name type="common">Northern leaf blight fungus</name>
    <name type="synonym">Setosphaeria turcica</name>
    <dbReference type="NCBI Taxonomy" id="671987"/>
    <lineage>
        <taxon>Eukaryota</taxon>
        <taxon>Fungi</taxon>
        <taxon>Dikarya</taxon>
        <taxon>Ascomycota</taxon>
        <taxon>Pezizomycotina</taxon>
        <taxon>Dothideomycetes</taxon>
        <taxon>Pleosporomycetidae</taxon>
        <taxon>Pleosporales</taxon>
        <taxon>Pleosporineae</taxon>
        <taxon>Pleosporaceae</taxon>
        <taxon>Exserohilum</taxon>
    </lineage>
</organism>
<evidence type="ECO:0000313" key="3">
    <source>
        <dbReference type="Proteomes" id="UP000016935"/>
    </source>
</evidence>
<sequence>MPLDSQSDPLANYGRENRAAPKPGQQQIPSFDRTIYDDDGPASMQVSVPAAAQDQESSTSAQVAATPKEDTGKKRKLTTEEKNSCPFGDTRWPPPNASISRPLNLLIGKGEKVLYYHLTYENDAPEVALSWRDPMRSKATAAYAEKGLVVEVSKEGKSKKEIKIEKQKALEEEIPKAKLAVINAKNTRMLTELSTGPRGTIWQLDEEHLHVWRCIEVVQKVHGVVGLGPDRREVFSMFGVGLKSIKDDLLLVSQRVDEAS</sequence>
<proteinExistence type="predicted"/>
<dbReference type="OrthoDB" id="3672634at2759"/>
<dbReference type="GeneID" id="19403029"/>
<dbReference type="Proteomes" id="UP000016935">
    <property type="component" value="Unassembled WGS sequence"/>
</dbReference>
<feature type="region of interest" description="Disordered" evidence="1">
    <location>
        <begin position="1"/>
        <end position="96"/>
    </location>
</feature>
<dbReference type="RefSeq" id="XP_008022877.1">
    <property type="nucleotide sequence ID" value="XM_008024686.1"/>
</dbReference>
<name>R0KJF3_EXST2</name>
<protein>
    <submittedName>
        <fullName evidence="2">Uncharacterized protein</fullName>
    </submittedName>
</protein>
<feature type="compositionally biased region" description="Polar residues" evidence="1">
    <location>
        <begin position="54"/>
        <end position="63"/>
    </location>
</feature>
<dbReference type="AlphaFoldDB" id="R0KJF3"/>
<accession>R0KJF3</accession>
<feature type="compositionally biased region" description="Basic and acidic residues" evidence="1">
    <location>
        <begin position="67"/>
        <end position="83"/>
    </location>
</feature>
<reference evidence="2 3" key="2">
    <citation type="journal article" date="2013" name="PLoS Genet.">
        <title>Comparative genome structure, secondary metabolite, and effector coding capacity across Cochliobolus pathogens.</title>
        <authorList>
            <person name="Condon B.J."/>
            <person name="Leng Y."/>
            <person name="Wu D."/>
            <person name="Bushley K.E."/>
            <person name="Ohm R.A."/>
            <person name="Otillar R."/>
            <person name="Martin J."/>
            <person name="Schackwitz W."/>
            <person name="Grimwood J."/>
            <person name="MohdZainudin N."/>
            <person name="Xue C."/>
            <person name="Wang R."/>
            <person name="Manning V.A."/>
            <person name="Dhillon B."/>
            <person name="Tu Z.J."/>
            <person name="Steffenson B.J."/>
            <person name="Salamov A."/>
            <person name="Sun H."/>
            <person name="Lowry S."/>
            <person name="LaButti K."/>
            <person name="Han J."/>
            <person name="Copeland A."/>
            <person name="Lindquist E."/>
            <person name="Barry K."/>
            <person name="Schmutz J."/>
            <person name="Baker S.E."/>
            <person name="Ciuffetti L.M."/>
            <person name="Grigoriev I.V."/>
            <person name="Zhong S."/>
            <person name="Turgeon B.G."/>
        </authorList>
    </citation>
    <scope>NUCLEOTIDE SEQUENCE [LARGE SCALE GENOMIC DNA]</scope>
    <source>
        <strain evidence="3">28A</strain>
    </source>
</reference>
<dbReference type="eggNOG" id="ENOG502RHZI">
    <property type="taxonomic scope" value="Eukaryota"/>
</dbReference>
<evidence type="ECO:0000313" key="2">
    <source>
        <dbReference type="EMBL" id="EOA89309.1"/>
    </source>
</evidence>
<dbReference type="HOGENOM" id="CLU_1019661_0_0_1"/>
<keyword evidence="3" id="KW-1185">Reference proteome</keyword>
<reference evidence="2 3" key="1">
    <citation type="journal article" date="2012" name="PLoS Pathog.">
        <title>Diverse lifestyles and strategies of plant pathogenesis encoded in the genomes of eighteen Dothideomycetes fungi.</title>
        <authorList>
            <person name="Ohm R.A."/>
            <person name="Feau N."/>
            <person name="Henrissat B."/>
            <person name="Schoch C.L."/>
            <person name="Horwitz B.A."/>
            <person name="Barry K.W."/>
            <person name="Condon B.J."/>
            <person name="Copeland A.C."/>
            <person name="Dhillon B."/>
            <person name="Glaser F."/>
            <person name="Hesse C.N."/>
            <person name="Kosti I."/>
            <person name="LaButti K."/>
            <person name="Lindquist E.A."/>
            <person name="Lucas S."/>
            <person name="Salamov A.A."/>
            <person name="Bradshaw R.E."/>
            <person name="Ciuffetti L."/>
            <person name="Hamelin R.C."/>
            <person name="Kema G.H.J."/>
            <person name="Lawrence C."/>
            <person name="Scott J.A."/>
            <person name="Spatafora J.W."/>
            <person name="Turgeon B.G."/>
            <person name="de Wit P.J.G.M."/>
            <person name="Zhong S."/>
            <person name="Goodwin S.B."/>
            <person name="Grigoriev I.V."/>
        </authorList>
    </citation>
    <scope>NUCLEOTIDE SEQUENCE [LARGE SCALE GENOMIC DNA]</scope>
    <source>
        <strain evidence="3">28A</strain>
    </source>
</reference>
<dbReference type="EMBL" id="KB908515">
    <property type="protein sequence ID" value="EOA89309.1"/>
    <property type="molecule type" value="Genomic_DNA"/>
</dbReference>
<evidence type="ECO:0000256" key="1">
    <source>
        <dbReference type="SAM" id="MobiDB-lite"/>
    </source>
</evidence>